<organism evidence="2 3">
    <name type="scientific">Hyaloscypha variabilis (strain UAMH 11265 / GT02V1 / F)</name>
    <name type="common">Meliniomyces variabilis</name>
    <dbReference type="NCBI Taxonomy" id="1149755"/>
    <lineage>
        <taxon>Eukaryota</taxon>
        <taxon>Fungi</taxon>
        <taxon>Dikarya</taxon>
        <taxon>Ascomycota</taxon>
        <taxon>Pezizomycotina</taxon>
        <taxon>Leotiomycetes</taxon>
        <taxon>Helotiales</taxon>
        <taxon>Hyaloscyphaceae</taxon>
        <taxon>Hyaloscypha</taxon>
        <taxon>Hyaloscypha variabilis</taxon>
    </lineage>
</organism>
<dbReference type="EMBL" id="KZ613959">
    <property type="protein sequence ID" value="PMD32297.1"/>
    <property type="molecule type" value="Genomic_DNA"/>
</dbReference>
<dbReference type="Proteomes" id="UP000235786">
    <property type="component" value="Unassembled WGS sequence"/>
</dbReference>
<feature type="compositionally biased region" description="Basic and acidic residues" evidence="1">
    <location>
        <begin position="1"/>
        <end position="11"/>
    </location>
</feature>
<gene>
    <name evidence="2" type="ORF">L207DRAFT_590591</name>
</gene>
<proteinExistence type="predicted"/>
<dbReference type="OrthoDB" id="10586112at2759"/>
<sequence length="322" mass="36977">MSSPKKYDGRTKSMQGTKAKELSRWREKASTLTPLEEDLAQRIFNKFKDRYLELTKDSNIGRPSANVDEIIKVFERDLGGDLTYSYEVLPRHILEKMGFRVSLLMQDFLVSNKVNWAVLLEEHMLAVLTYHLAWNQIDLSGTKERLEKSGERTFHNCSFLSDDQRVRAARAELKLVPVALSQKPQGLQFIHRQSIDQDIDSLVQFWLTYEKVHEGNGVWVHNRDTKRVGLVWDSHASNYLFLEKLFARETLQRARIPLLQIGLNNVDTEGIASKKGRELSVLLRNSTKGNAALLHRAGEKAITEEIIREMIANALQQSSDML</sequence>
<feature type="region of interest" description="Disordered" evidence="1">
    <location>
        <begin position="1"/>
        <end position="25"/>
    </location>
</feature>
<name>A0A2J6R1A3_HYAVF</name>
<dbReference type="AlphaFoldDB" id="A0A2J6R1A3"/>
<evidence type="ECO:0000256" key="1">
    <source>
        <dbReference type="SAM" id="MobiDB-lite"/>
    </source>
</evidence>
<reference evidence="2 3" key="1">
    <citation type="submission" date="2016-04" db="EMBL/GenBank/DDBJ databases">
        <title>A degradative enzymes factory behind the ericoid mycorrhizal symbiosis.</title>
        <authorList>
            <consortium name="DOE Joint Genome Institute"/>
            <person name="Martino E."/>
            <person name="Morin E."/>
            <person name="Grelet G."/>
            <person name="Kuo A."/>
            <person name="Kohler A."/>
            <person name="Daghino S."/>
            <person name="Barry K."/>
            <person name="Choi C."/>
            <person name="Cichocki N."/>
            <person name="Clum A."/>
            <person name="Copeland A."/>
            <person name="Hainaut M."/>
            <person name="Haridas S."/>
            <person name="Labutti K."/>
            <person name="Lindquist E."/>
            <person name="Lipzen A."/>
            <person name="Khouja H.-R."/>
            <person name="Murat C."/>
            <person name="Ohm R."/>
            <person name="Olson A."/>
            <person name="Spatafora J."/>
            <person name="Veneault-Fourrey C."/>
            <person name="Henrissat B."/>
            <person name="Grigoriev I."/>
            <person name="Martin F."/>
            <person name="Perotto S."/>
        </authorList>
    </citation>
    <scope>NUCLEOTIDE SEQUENCE [LARGE SCALE GENOMIC DNA]</scope>
    <source>
        <strain evidence="2 3">F</strain>
    </source>
</reference>
<evidence type="ECO:0000313" key="3">
    <source>
        <dbReference type="Proteomes" id="UP000235786"/>
    </source>
</evidence>
<evidence type="ECO:0000313" key="2">
    <source>
        <dbReference type="EMBL" id="PMD32297.1"/>
    </source>
</evidence>
<accession>A0A2J6R1A3</accession>
<keyword evidence="3" id="KW-1185">Reference proteome</keyword>
<protein>
    <submittedName>
        <fullName evidence="2">Uncharacterized protein</fullName>
    </submittedName>
</protein>